<dbReference type="PROSITE" id="PS00910">
    <property type="entry name" value="UPF0029"/>
    <property type="match status" value="1"/>
</dbReference>
<dbReference type="SUPFAM" id="SSF54980">
    <property type="entry name" value="EF-G C-terminal domain-like"/>
    <property type="match status" value="1"/>
</dbReference>
<dbReference type="EMBL" id="RJSG01000001">
    <property type="protein sequence ID" value="RNL81450.1"/>
    <property type="molecule type" value="Genomic_DNA"/>
</dbReference>
<dbReference type="InterPro" id="IPR036956">
    <property type="entry name" value="Impact_N_sf"/>
</dbReference>
<evidence type="ECO:0000313" key="4">
    <source>
        <dbReference type="EMBL" id="RNL81450.1"/>
    </source>
</evidence>
<comment type="similarity">
    <text evidence="1">Belongs to the IMPACT family.</text>
</comment>
<dbReference type="Pfam" id="PF01205">
    <property type="entry name" value="Impact_N"/>
    <property type="match status" value="1"/>
</dbReference>
<sequence length="211" mass="22836">MLGYLTIASEAEAEIEVSRSRFRCLIVRVEDEMSARGVVEAARREHWNARHHCSAFVLGPTGAVERSSDDGEPPGTGGAPMLEVLRGRELFDVVAVVTRWFGGTLLGTGGLSRAYADAVRAALEGAELIERVEQELVDVTVDLAAAGRLEHELRSRGTNVLRIDYTDVATLQLAVPMVAVPIAEEIVAELTEGAAELVHRGRRWVDAPVTP</sequence>
<dbReference type="OrthoDB" id="9813771at2"/>
<organism evidence="4 5">
    <name type="scientific">Nocardioides marmorisolisilvae</name>
    <dbReference type="NCBI Taxonomy" id="1542737"/>
    <lineage>
        <taxon>Bacteria</taxon>
        <taxon>Bacillati</taxon>
        <taxon>Actinomycetota</taxon>
        <taxon>Actinomycetes</taxon>
        <taxon>Propionibacteriales</taxon>
        <taxon>Nocardioidaceae</taxon>
        <taxon>Nocardioides</taxon>
    </lineage>
</organism>
<dbReference type="PANTHER" id="PTHR16301">
    <property type="entry name" value="IMPACT-RELATED"/>
    <property type="match status" value="1"/>
</dbReference>
<proteinExistence type="inferred from homology"/>
<protein>
    <submittedName>
        <fullName evidence="4">YigZ family protein</fullName>
    </submittedName>
</protein>
<dbReference type="InterPro" id="IPR015269">
    <property type="entry name" value="UPF0029_Impact_C"/>
</dbReference>
<feature type="domain" description="Impact N-terminal" evidence="2">
    <location>
        <begin position="19"/>
        <end position="123"/>
    </location>
</feature>
<dbReference type="SUPFAM" id="SSF54211">
    <property type="entry name" value="Ribosomal protein S5 domain 2-like"/>
    <property type="match status" value="1"/>
</dbReference>
<keyword evidence="5" id="KW-1185">Reference proteome</keyword>
<feature type="domain" description="UPF0029" evidence="3">
    <location>
        <begin position="139"/>
        <end position="193"/>
    </location>
</feature>
<comment type="caution">
    <text evidence="4">The sequence shown here is derived from an EMBL/GenBank/DDBJ whole genome shotgun (WGS) entry which is preliminary data.</text>
</comment>
<evidence type="ECO:0000256" key="1">
    <source>
        <dbReference type="ARBA" id="ARBA00007665"/>
    </source>
</evidence>
<gene>
    <name evidence="4" type="ORF">EFL95_00585</name>
</gene>
<dbReference type="InterPro" id="IPR023582">
    <property type="entry name" value="Impact"/>
</dbReference>
<dbReference type="GO" id="GO:0006446">
    <property type="term" value="P:regulation of translational initiation"/>
    <property type="evidence" value="ECO:0007669"/>
    <property type="project" value="TreeGrafter"/>
</dbReference>
<dbReference type="AlphaFoldDB" id="A0A3N0E0V6"/>
<dbReference type="InterPro" id="IPR035647">
    <property type="entry name" value="EFG_III/V"/>
</dbReference>
<accession>A0A3N0E0V6</accession>
<dbReference type="GO" id="GO:0005737">
    <property type="term" value="C:cytoplasm"/>
    <property type="evidence" value="ECO:0007669"/>
    <property type="project" value="TreeGrafter"/>
</dbReference>
<dbReference type="Gene3D" id="3.30.230.30">
    <property type="entry name" value="Impact, N-terminal domain"/>
    <property type="match status" value="1"/>
</dbReference>
<dbReference type="PANTHER" id="PTHR16301:SF20">
    <property type="entry name" value="IMPACT FAMILY MEMBER YIGZ"/>
    <property type="match status" value="1"/>
</dbReference>
<dbReference type="InterPro" id="IPR020569">
    <property type="entry name" value="UPF0029_Impact_CS"/>
</dbReference>
<evidence type="ECO:0000259" key="3">
    <source>
        <dbReference type="Pfam" id="PF09186"/>
    </source>
</evidence>
<dbReference type="InterPro" id="IPR001498">
    <property type="entry name" value="Impact_N"/>
</dbReference>
<dbReference type="Proteomes" id="UP000277094">
    <property type="component" value="Unassembled WGS sequence"/>
</dbReference>
<reference evidence="4 5" key="1">
    <citation type="submission" date="2018-11" db="EMBL/GenBank/DDBJ databases">
        <authorList>
            <person name="Li F."/>
        </authorList>
    </citation>
    <scope>NUCLEOTIDE SEQUENCE [LARGE SCALE GENOMIC DNA]</scope>
    <source>
        <strain evidence="4 5">KIS18-7</strain>
    </source>
</reference>
<name>A0A3N0E0V6_9ACTN</name>
<evidence type="ECO:0000259" key="2">
    <source>
        <dbReference type="Pfam" id="PF01205"/>
    </source>
</evidence>
<dbReference type="Pfam" id="PF09186">
    <property type="entry name" value="DUF1949"/>
    <property type="match status" value="1"/>
</dbReference>
<dbReference type="InterPro" id="IPR020568">
    <property type="entry name" value="Ribosomal_Su5_D2-typ_SF"/>
</dbReference>
<evidence type="ECO:0000313" key="5">
    <source>
        <dbReference type="Proteomes" id="UP000277094"/>
    </source>
</evidence>